<keyword evidence="1 5" id="KW-0479">Metal-binding</keyword>
<evidence type="ECO:0008006" key="11">
    <source>
        <dbReference type="Google" id="ProtNLM"/>
    </source>
</evidence>
<feature type="region of interest" description="Disordered" evidence="6">
    <location>
        <begin position="305"/>
        <end position="349"/>
    </location>
</feature>
<protein>
    <recommendedName>
        <fullName evidence="11">C3H1-type domain-containing protein</fullName>
    </recommendedName>
</protein>
<feature type="domain" description="C3H1-type" evidence="7">
    <location>
        <begin position="76"/>
        <end position="104"/>
    </location>
</feature>
<dbReference type="InterPro" id="IPR008913">
    <property type="entry name" value="Znf_CHY"/>
</dbReference>
<dbReference type="GO" id="GO:0008270">
    <property type="term" value="F:zinc ion binding"/>
    <property type="evidence" value="ECO:0007669"/>
    <property type="project" value="UniProtKB-KW"/>
</dbReference>
<evidence type="ECO:0000256" key="1">
    <source>
        <dbReference type="ARBA" id="ARBA00022723"/>
    </source>
</evidence>
<keyword evidence="2 4" id="KW-0863">Zinc-finger</keyword>
<feature type="compositionally biased region" description="Polar residues" evidence="6">
    <location>
        <begin position="106"/>
        <end position="124"/>
    </location>
</feature>
<dbReference type="SUPFAM" id="SSF161219">
    <property type="entry name" value="CHY zinc finger-like"/>
    <property type="match status" value="1"/>
</dbReference>
<evidence type="ECO:0000259" key="7">
    <source>
        <dbReference type="PROSITE" id="PS50103"/>
    </source>
</evidence>
<dbReference type="PROSITE" id="PS51266">
    <property type="entry name" value="ZF_CHY"/>
    <property type="match status" value="1"/>
</dbReference>
<name>A0AAD6DWH8_9EURO</name>
<dbReference type="EMBL" id="JAQJAC010000002">
    <property type="protein sequence ID" value="KAJ5596191.1"/>
    <property type="molecule type" value="Genomic_DNA"/>
</dbReference>
<feature type="region of interest" description="Disordered" evidence="6">
    <location>
        <begin position="810"/>
        <end position="840"/>
    </location>
</feature>
<evidence type="ECO:0000256" key="2">
    <source>
        <dbReference type="ARBA" id="ARBA00022771"/>
    </source>
</evidence>
<feature type="compositionally biased region" description="Polar residues" evidence="6">
    <location>
        <begin position="305"/>
        <end position="314"/>
    </location>
</feature>
<organism evidence="9 10">
    <name type="scientific">Penicillium hetheringtonii</name>
    <dbReference type="NCBI Taxonomy" id="911720"/>
    <lineage>
        <taxon>Eukaryota</taxon>
        <taxon>Fungi</taxon>
        <taxon>Dikarya</taxon>
        <taxon>Ascomycota</taxon>
        <taxon>Pezizomycotina</taxon>
        <taxon>Eurotiomycetes</taxon>
        <taxon>Eurotiomycetidae</taxon>
        <taxon>Eurotiales</taxon>
        <taxon>Aspergillaceae</taxon>
        <taxon>Penicillium</taxon>
    </lineage>
</organism>
<feature type="region of interest" description="Disordered" evidence="6">
    <location>
        <begin position="459"/>
        <end position="534"/>
    </location>
</feature>
<feature type="compositionally biased region" description="Low complexity" evidence="6">
    <location>
        <begin position="125"/>
        <end position="138"/>
    </location>
</feature>
<dbReference type="Proteomes" id="UP001216150">
    <property type="component" value="Unassembled WGS sequence"/>
</dbReference>
<comment type="caution">
    <text evidence="9">The sequence shown here is derived from an EMBL/GenBank/DDBJ whole genome shotgun (WGS) entry which is preliminary data.</text>
</comment>
<feature type="compositionally biased region" description="Polar residues" evidence="6">
    <location>
        <begin position="463"/>
        <end position="477"/>
    </location>
</feature>
<proteinExistence type="predicted"/>
<evidence type="ECO:0000256" key="5">
    <source>
        <dbReference type="PROSITE-ProRule" id="PRU00723"/>
    </source>
</evidence>
<feature type="zinc finger region" description="C3H1-type" evidence="5">
    <location>
        <begin position="76"/>
        <end position="104"/>
    </location>
</feature>
<feature type="compositionally biased region" description="Polar residues" evidence="6">
    <location>
        <begin position="28"/>
        <end position="44"/>
    </location>
</feature>
<keyword evidence="10" id="KW-1185">Reference proteome</keyword>
<feature type="region of interest" description="Disordered" evidence="6">
    <location>
        <begin position="106"/>
        <end position="177"/>
    </location>
</feature>
<evidence type="ECO:0000256" key="3">
    <source>
        <dbReference type="ARBA" id="ARBA00022833"/>
    </source>
</evidence>
<reference evidence="9 10" key="1">
    <citation type="journal article" date="2023" name="IMA Fungus">
        <title>Comparative genomic study of the Penicillium genus elucidates a diverse pangenome and 15 lateral gene transfer events.</title>
        <authorList>
            <person name="Petersen C."/>
            <person name="Sorensen T."/>
            <person name="Nielsen M.R."/>
            <person name="Sondergaard T.E."/>
            <person name="Sorensen J.L."/>
            <person name="Fitzpatrick D.A."/>
            <person name="Frisvad J.C."/>
            <person name="Nielsen K.L."/>
        </authorList>
    </citation>
    <scope>NUCLEOTIDE SEQUENCE [LARGE SCALE GENOMIC DNA]</scope>
    <source>
        <strain evidence="9 10">IBT 29057</strain>
    </source>
</reference>
<dbReference type="PROSITE" id="PS50103">
    <property type="entry name" value="ZF_C3H1"/>
    <property type="match status" value="1"/>
</dbReference>
<sequence length="840" mass="91816">MENGSVDSSAGPEPQVHRKSMYLPPLAQSRTAGSTINIRTSAGSEQLPLTDELASPATTHGVAATSSSSAARQSSSRGRAKCRYFSTKKGCRAGAECPFVHDSSNIKQGRIQSDQKSKAQASPDSSQSTGSSVASGVQNLSIGPDSPKQKPASSHVPHSQPQRPVSKIEQNDPREFQINQLRRRYRPVETSDDTGSTLKFGLVPSDPDFPFELDSLQCVLYVPYNFPGTGRPTLAVTNPEMEPAYQTNVGRGFDDIVDFTLRTNGRGTLLNWLNTLDRQLERLLTTLERGPTLKFVANTGDNVTSVESVPSQKAASAPAPTPKGPAEVTTLDQAPKPPTKVPTIGGPLGEAPTVSKTNGELLHYSHSPNKPDRLPQSLQLVKTVKLSIPHLYPLEHSSIEIQGVDSPEARSVEVGFIEWFEKNTQMNLVSQINYLASNMHNFAKTPLPEVAEQMQHVHVSEAMDQSSRPVENESSTKPAGDRPHLHVIPRPPEWSVQEGHSGSETTEESSYDEEEDEEDGEETDGGAPVPATLDTPGRGVALSFPFLELYGIELLEIIHLAITIKCERCKESMDIKNVPHLKDAKDVPKVESCKKCASSMSIGFRKQLMHSHANRAGYLDLEGCTIVDLLPSNFLPTCAECSTEYHAPGVSAVRAESAMAICRHCHRKMVFKIPEVKFLLVGTAAASSRAGLPLKKKPKEVLGIVAGQELPRRGRCQHYGKSYRWFRFSCCSKVFPCDKYEPVLFGDNGTDTYKPRCHDAEADHPNEHANRMICGFCSREQIYRPENCGICRATLIGKAGSGFWEGGKGTRNRALMSRKDPRKYKRRGATAPGGSSSKKK</sequence>
<evidence type="ECO:0000259" key="8">
    <source>
        <dbReference type="PROSITE" id="PS51266"/>
    </source>
</evidence>
<feature type="region of interest" description="Disordered" evidence="6">
    <location>
        <begin position="1"/>
        <end position="81"/>
    </location>
</feature>
<evidence type="ECO:0000256" key="4">
    <source>
        <dbReference type="PROSITE-ProRule" id="PRU00601"/>
    </source>
</evidence>
<gene>
    <name evidence="9" type="ORF">N7450_002649</name>
</gene>
<feature type="compositionally biased region" description="Low complexity" evidence="6">
    <location>
        <begin position="63"/>
        <end position="77"/>
    </location>
</feature>
<accession>A0AAD6DWH8</accession>
<feature type="domain" description="CHY-type" evidence="8">
    <location>
        <begin position="709"/>
        <end position="793"/>
    </location>
</feature>
<evidence type="ECO:0000313" key="10">
    <source>
        <dbReference type="Proteomes" id="UP001216150"/>
    </source>
</evidence>
<keyword evidence="3 5" id="KW-0862">Zinc</keyword>
<dbReference type="InterPro" id="IPR000571">
    <property type="entry name" value="Znf_CCCH"/>
</dbReference>
<dbReference type="AlphaFoldDB" id="A0AAD6DWH8"/>
<evidence type="ECO:0000313" key="9">
    <source>
        <dbReference type="EMBL" id="KAJ5596191.1"/>
    </source>
</evidence>
<dbReference type="InterPro" id="IPR037274">
    <property type="entry name" value="Znf_CHY_sf"/>
</dbReference>
<feature type="compositionally biased region" description="Acidic residues" evidence="6">
    <location>
        <begin position="505"/>
        <end position="524"/>
    </location>
</feature>
<evidence type="ECO:0000256" key="6">
    <source>
        <dbReference type="SAM" id="MobiDB-lite"/>
    </source>
</evidence>